<dbReference type="AlphaFoldDB" id="A0A1R3FZ55"/>
<dbReference type="InterPro" id="IPR012337">
    <property type="entry name" value="RNaseH-like_sf"/>
</dbReference>
<dbReference type="EMBL" id="AWWV01015960">
    <property type="protein sequence ID" value="OMO51070.1"/>
    <property type="molecule type" value="Genomic_DNA"/>
</dbReference>
<protein>
    <submittedName>
        <fullName evidence="2">Uncharacterized protein</fullName>
    </submittedName>
</protein>
<feature type="compositionally biased region" description="Polar residues" evidence="1">
    <location>
        <begin position="366"/>
        <end position="383"/>
    </location>
</feature>
<keyword evidence="3" id="KW-1185">Reference proteome</keyword>
<dbReference type="PANTHER" id="PTHR46481:SF7">
    <property type="entry name" value="ZINC FINGER BED DOMAIN-CONTAINING PROTEIN RICESLEEPER 2-LIKE"/>
    <property type="match status" value="1"/>
</dbReference>
<organism evidence="2 3">
    <name type="scientific">Corchorus capsularis</name>
    <name type="common">Jute</name>
    <dbReference type="NCBI Taxonomy" id="210143"/>
    <lineage>
        <taxon>Eukaryota</taxon>
        <taxon>Viridiplantae</taxon>
        <taxon>Streptophyta</taxon>
        <taxon>Embryophyta</taxon>
        <taxon>Tracheophyta</taxon>
        <taxon>Spermatophyta</taxon>
        <taxon>Magnoliopsida</taxon>
        <taxon>eudicotyledons</taxon>
        <taxon>Gunneridae</taxon>
        <taxon>Pentapetalae</taxon>
        <taxon>rosids</taxon>
        <taxon>malvids</taxon>
        <taxon>Malvales</taxon>
        <taxon>Malvaceae</taxon>
        <taxon>Grewioideae</taxon>
        <taxon>Apeibeae</taxon>
        <taxon>Corchorus</taxon>
    </lineage>
</organism>
<dbReference type="Gramene" id="OMO51070">
    <property type="protein sequence ID" value="OMO51070"/>
    <property type="gene ID" value="CCACVL1_30025"/>
</dbReference>
<dbReference type="OrthoDB" id="998233at2759"/>
<dbReference type="PANTHER" id="PTHR46481">
    <property type="entry name" value="ZINC FINGER BED DOMAIN-CONTAINING PROTEIN 4"/>
    <property type="match status" value="1"/>
</dbReference>
<gene>
    <name evidence="2" type="ORF">CCACVL1_30025</name>
</gene>
<comment type="caution">
    <text evidence="2">The sequence shown here is derived from an EMBL/GenBank/DDBJ whole genome shotgun (WGS) entry which is preliminary data.</text>
</comment>
<sequence>MSSKFLSSCNLYPDEMVNPDADNNHVNEESEKSSSSEAAAPSLILTLKLHRTSGKKGNQRDYVVDPVSNETSAMRKHLTKCKKMPKGANMDFNQTELTFKVKEDGSGAVGTWKFSQEAIRDTIVDMVITEEIPFNFVSSKGFKKVLVVACPRFVMPSRQTVGRNSVKRFEEEKEMEGSIGRIEESVKYIRNSNARLAKFMALAKKEGINPRLGLRGDVCTRWNSTYLMLERAIAFEKVFQQYGYEDSKFRDDLEANGGGVPSANDWDKAKKLCKVFKKFYNLTNKVSGTSYATSNTMLQDICSIMSNLKELEKYPSEDVSGMALRMRIKFDKCTMANLNKSRPWLPKSKKHLLSFLRSIESFLQPGNTPQNQVANEATTSSNVAGGGMGLDDDDVMNEFRVFKMKSGKEENLTELDKYLK</sequence>
<feature type="compositionally biased region" description="Basic and acidic residues" evidence="1">
    <location>
        <begin position="22"/>
        <end position="34"/>
    </location>
</feature>
<evidence type="ECO:0000313" key="2">
    <source>
        <dbReference type="EMBL" id="OMO51070.1"/>
    </source>
</evidence>
<evidence type="ECO:0000256" key="1">
    <source>
        <dbReference type="SAM" id="MobiDB-lite"/>
    </source>
</evidence>
<dbReference type="Proteomes" id="UP000188268">
    <property type="component" value="Unassembled WGS sequence"/>
</dbReference>
<proteinExistence type="predicted"/>
<evidence type="ECO:0000313" key="3">
    <source>
        <dbReference type="Proteomes" id="UP000188268"/>
    </source>
</evidence>
<reference evidence="2 3" key="1">
    <citation type="submission" date="2013-09" db="EMBL/GenBank/DDBJ databases">
        <title>Corchorus capsularis genome sequencing.</title>
        <authorList>
            <person name="Alam M."/>
            <person name="Haque M.S."/>
            <person name="Islam M.S."/>
            <person name="Emdad E.M."/>
            <person name="Islam M.M."/>
            <person name="Ahmed B."/>
            <person name="Halim A."/>
            <person name="Hossen Q.M.M."/>
            <person name="Hossain M.Z."/>
            <person name="Ahmed R."/>
            <person name="Khan M.M."/>
            <person name="Islam R."/>
            <person name="Rashid M.M."/>
            <person name="Khan S.A."/>
            <person name="Rahman M.S."/>
            <person name="Alam M."/>
        </authorList>
    </citation>
    <scope>NUCLEOTIDE SEQUENCE [LARGE SCALE GENOMIC DNA]</scope>
    <source>
        <strain evidence="3">cv. CVL-1</strain>
        <tissue evidence="2">Whole seedling</tissue>
    </source>
</reference>
<dbReference type="SUPFAM" id="SSF140996">
    <property type="entry name" value="Hermes dimerisation domain"/>
    <property type="match status" value="1"/>
</dbReference>
<dbReference type="SUPFAM" id="SSF53098">
    <property type="entry name" value="Ribonuclease H-like"/>
    <property type="match status" value="1"/>
</dbReference>
<dbReference type="InterPro" id="IPR052035">
    <property type="entry name" value="ZnF_BED_domain_contain"/>
</dbReference>
<feature type="region of interest" description="Disordered" evidence="1">
    <location>
        <begin position="1"/>
        <end position="38"/>
    </location>
</feature>
<name>A0A1R3FZ55_COCAP</name>
<feature type="compositionally biased region" description="Polar residues" evidence="1">
    <location>
        <begin position="1"/>
        <end position="10"/>
    </location>
</feature>
<dbReference type="STRING" id="210143.A0A1R3FZ55"/>
<accession>A0A1R3FZ55</accession>
<feature type="region of interest" description="Disordered" evidence="1">
    <location>
        <begin position="366"/>
        <end position="389"/>
    </location>
</feature>